<dbReference type="AlphaFoldDB" id="A0A429LAN6"/>
<evidence type="ECO:0000313" key="2">
    <source>
        <dbReference type="Proteomes" id="UP000269597"/>
    </source>
</evidence>
<sequence>MNKKYSVSAQELSRRLRQQKKDLLNNKPTKIIEPQYVQGVHGSTMQFGVLVHNWRTGWKWFSNVAFAGIVAVQTFYDTLPPELIATLPADAQSKITLGLAVLGLIGRFINQTKPTPLPPASETIKEDA</sequence>
<reference evidence="1 2" key="1">
    <citation type="submission" date="2018-10" db="EMBL/GenBank/DDBJ databases">
        <title>GWAS and RNA-Seq identify cryptic mechanisms of antimicrobial resistance in Acinetobacter baumannii.</title>
        <authorList>
            <person name="Sahl J.W."/>
        </authorList>
    </citation>
    <scope>NUCLEOTIDE SEQUENCE [LARGE SCALE GENOMIC DNA]</scope>
    <source>
        <strain evidence="1 2">TG31299</strain>
    </source>
</reference>
<dbReference type="InterPro" id="IPR057700">
    <property type="entry name" value="DUF7940"/>
</dbReference>
<organism evidence="1 2">
    <name type="scientific">Acinetobacter baumannii</name>
    <dbReference type="NCBI Taxonomy" id="470"/>
    <lineage>
        <taxon>Bacteria</taxon>
        <taxon>Pseudomonadati</taxon>
        <taxon>Pseudomonadota</taxon>
        <taxon>Gammaproteobacteria</taxon>
        <taxon>Moraxellales</taxon>
        <taxon>Moraxellaceae</taxon>
        <taxon>Acinetobacter</taxon>
        <taxon>Acinetobacter calcoaceticus/baumannii complex</taxon>
    </lineage>
</organism>
<protein>
    <submittedName>
        <fullName evidence="1">Uncharacterized protein</fullName>
    </submittedName>
</protein>
<accession>A0A429LAN6</accession>
<dbReference type="RefSeq" id="WP_109114539.1">
    <property type="nucleotide sequence ID" value="NZ_BKDF01000108.1"/>
</dbReference>
<comment type="caution">
    <text evidence="1">The sequence shown here is derived from an EMBL/GenBank/DDBJ whole genome shotgun (WGS) entry which is preliminary data.</text>
</comment>
<proteinExistence type="predicted"/>
<dbReference type="Pfam" id="PF25612">
    <property type="entry name" value="DUF7940"/>
    <property type="match status" value="1"/>
</dbReference>
<dbReference type="EMBL" id="RFBY01000123">
    <property type="protein sequence ID" value="RSP68703.1"/>
    <property type="molecule type" value="Genomic_DNA"/>
</dbReference>
<name>A0A429LAN6_ACIBA</name>
<gene>
    <name evidence="1" type="ORF">EA722_18985</name>
</gene>
<dbReference type="Proteomes" id="UP000269597">
    <property type="component" value="Unassembled WGS sequence"/>
</dbReference>
<evidence type="ECO:0000313" key="1">
    <source>
        <dbReference type="EMBL" id="RSP68703.1"/>
    </source>
</evidence>